<name>A0ACB6S967_9PLEO</name>
<reference evidence="1" key="1">
    <citation type="journal article" date="2020" name="Stud. Mycol.">
        <title>101 Dothideomycetes genomes: a test case for predicting lifestyles and emergence of pathogens.</title>
        <authorList>
            <person name="Haridas S."/>
            <person name="Albert R."/>
            <person name="Binder M."/>
            <person name="Bloem J."/>
            <person name="Labutti K."/>
            <person name="Salamov A."/>
            <person name="Andreopoulos B."/>
            <person name="Baker S."/>
            <person name="Barry K."/>
            <person name="Bills G."/>
            <person name="Bluhm B."/>
            <person name="Cannon C."/>
            <person name="Castanera R."/>
            <person name="Culley D."/>
            <person name="Daum C."/>
            <person name="Ezra D."/>
            <person name="Gonzalez J."/>
            <person name="Henrissat B."/>
            <person name="Kuo A."/>
            <person name="Liang C."/>
            <person name="Lipzen A."/>
            <person name="Lutzoni F."/>
            <person name="Magnuson J."/>
            <person name="Mondo S."/>
            <person name="Nolan M."/>
            <person name="Ohm R."/>
            <person name="Pangilinan J."/>
            <person name="Park H.-J."/>
            <person name="Ramirez L."/>
            <person name="Alfaro M."/>
            <person name="Sun H."/>
            <person name="Tritt A."/>
            <person name="Yoshinaga Y."/>
            <person name="Zwiers L.-H."/>
            <person name="Turgeon B."/>
            <person name="Goodwin S."/>
            <person name="Spatafora J."/>
            <person name="Crous P."/>
            <person name="Grigoriev I."/>
        </authorList>
    </citation>
    <scope>NUCLEOTIDE SEQUENCE</scope>
    <source>
        <strain evidence="1">CBS 525.71</strain>
    </source>
</reference>
<dbReference type="Proteomes" id="UP000799754">
    <property type="component" value="Unassembled WGS sequence"/>
</dbReference>
<accession>A0ACB6S967</accession>
<dbReference type="EMBL" id="MU006707">
    <property type="protein sequence ID" value="KAF2630523.1"/>
    <property type="molecule type" value="Genomic_DNA"/>
</dbReference>
<sequence length="155" mass="17993">MDDYYGLEQLNGTVVADSYEIARCNAVLIRRDRIASNFYEKLEEYKQGTADMASELFDSYGFLDLQYREDPFAKGSGVWQEEFNTADRLFLDGISVDHLHKRQVLATKLVKAITNRCRLDRWSFSRLYSQTRSPPKSIVAPLNKMHLTTRRGQSR</sequence>
<protein>
    <submittedName>
        <fullName evidence="1">Uncharacterized protein</fullName>
    </submittedName>
</protein>
<keyword evidence="2" id="KW-1185">Reference proteome</keyword>
<evidence type="ECO:0000313" key="2">
    <source>
        <dbReference type="Proteomes" id="UP000799754"/>
    </source>
</evidence>
<comment type="caution">
    <text evidence="1">The sequence shown here is derived from an EMBL/GenBank/DDBJ whole genome shotgun (WGS) entry which is preliminary data.</text>
</comment>
<gene>
    <name evidence="1" type="ORF">BU25DRAFT_456247</name>
</gene>
<proteinExistence type="predicted"/>
<organism evidence="1 2">
    <name type="scientific">Macroventuria anomochaeta</name>
    <dbReference type="NCBI Taxonomy" id="301207"/>
    <lineage>
        <taxon>Eukaryota</taxon>
        <taxon>Fungi</taxon>
        <taxon>Dikarya</taxon>
        <taxon>Ascomycota</taxon>
        <taxon>Pezizomycotina</taxon>
        <taxon>Dothideomycetes</taxon>
        <taxon>Pleosporomycetidae</taxon>
        <taxon>Pleosporales</taxon>
        <taxon>Pleosporineae</taxon>
        <taxon>Didymellaceae</taxon>
        <taxon>Macroventuria</taxon>
    </lineage>
</organism>
<evidence type="ECO:0000313" key="1">
    <source>
        <dbReference type="EMBL" id="KAF2630523.1"/>
    </source>
</evidence>